<protein>
    <recommendedName>
        <fullName evidence="1">Ig-like domain-containing protein</fullName>
    </recommendedName>
</protein>
<dbReference type="PANTHER" id="PTHR23279:SF36">
    <property type="entry name" value="DEFECTIVE PROBOSCIS EXTENSION RESPONSE 9, ISOFORM A"/>
    <property type="match status" value="1"/>
</dbReference>
<organism evidence="2 3">
    <name type="scientific">Potamilus streckersoni</name>
    <dbReference type="NCBI Taxonomy" id="2493646"/>
    <lineage>
        <taxon>Eukaryota</taxon>
        <taxon>Metazoa</taxon>
        <taxon>Spiralia</taxon>
        <taxon>Lophotrochozoa</taxon>
        <taxon>Mollusca</taxon>
        <taxon>Bivalvia</taxon>
        <taxon>Autobranchia</taxon>
        <taxon>Heteroconchia</taxon>
        <taxon>Palaeoheterodonta</taxon>
        <taxon>Unionida</taxon>
        <taxon>Unionoidea</taxon>
        <taxon>Unionidae</taxon>
        <taxon>Ambleminae</taxon>
        <taxon>Lampsilini</taxon>
        <taxon>Potamilus</taxon>
    </lineage>
</organism>
<dbReference type="InterPro" id="IPR003599">
    <property type="entry name" value="Ig_sub"/>
</dbReference>
<feature type="domain" description="Ig-like" evidence="1">
    <location>
        <begin position="10"/>
        <end position="109"/>
    </location>
</feature>
<evidence type="ECO:0000313" key="3">
    <source>
        <dbReference type="Proteomes" id="UP001195483"/>
    </source>
</evidence>
<reference evidence="2" key="1">
    <citation type="journal article" date="2021" name="Genome Biol. Evol.">
        <title>A High-Quality Reference Genome for a Parasitic Bivalve with Doubly Uniparental Inheritance (Bivalvia: Unionida).</title>
        <authorList>
            <person name="Smith C.H."/>
        </authorList>
    </citation>
    <scope>NUCLEOTIDE SEQUENCE</scope>
    <source>
        <strain evidence="2">CHS0354</strain>
    </source>
</reference>
<dbReference type="SMART" id="SM00408">
    <property type="entry name" value="IGc2"/>
    <property type="match status" value="1"/>
</dbReference>
<gene>
    <name evidence="2" type="ORF">CHS0354_033553</name>
</gene>
<reference evidence="2" key="3">
    <citation type="submission" date="2023-05" db="EMBL/GenBank/DDBJ databases">
        <authorList>
            <person name="Smith C.H."/>
        </authorList>
    </citation>
    <scope>NUCLEOTIDE SEQUENCE</scope>
    <source>
        <strain evidence="2">CHS0354</strain>
        <tissue evidence="2">Mantle</tissue>
    </source>
</reference>
<dbReference type="PROSITE" id="PS50835">
    <property type="entry name" value="IG_LIKE"/>
    <property type="match status" value="1"/>
</dbReference>
<comment type="caution">
    <text evidence="2">The sequence shown here is derived from an EMBL/GenBank/DDBJ whole genome shotgun (WGS) entry which is preliminary data.</text>
</comment>
<dbReference type="InterPro" id="IPR036179">
    <property type="entry name" value="Ig-like_dom_sf"/>
</dbReference>
<dbReference type="InterPro" id="IPR007110">
    <property type="entry name" value="Ig-like_dom"/>
</dbReference>
<dbReference type="InterPro" id="IPR013783">
    <property type="entry name" value="Ig-like_fold"/>
</dbReference>
<evidence type="ECO:0000313" key="2">
    <source>
        <dbReference type="EMBL" id="KAK3601432.1"/>
    </source>
</evidence>
<name>A0AAE0T0A0_9BIVA</name>
<dbReference type="Gene3D" id="2.60.40.10">
    <property type="entry name" value="Immunoglobulins"/>
    <property type="match status" value="1"/>
</dbReference>
<dbReference type="AlphaFoldDB" id="A0AAE0T0A0"/>
<accession>A0AAE0T0A0</accession>
<evidence type="ECO:0000259" key="1">
    <source>
        <dbReference type="PROSITE" id="PS50835"/>
    </source>
</evidence>
<dbReference type="EMBL" id="JAEAOA010001967">
    <property type="protein sequence ID" value="KAK3601432.1"/>
    <property type="molecule type" value="Genomic_DNA"/>
</dbReference>
<reference evidence="2" key="2">
    <citation type="journal article" date="2021" name="Genome Biol. Evol.">
        <title>Developing a high-quality reference genome for a parasitic bivalve with doubly uniparental inheritance (Bivalvia: Unionida).</title>
        <authorList>
            <person name="Smith C.H."/>
        </authorList>
    </citation>
    <scope>NUCLEOTIDE SEQUENCE</scope>
    <source>
        <strain evidence="2">CHS0354</strain>
        <tissue evidence="2">Mantle</tissue>
    </source>
</reference>
<dbReference type="GO" id="GO:0032589">
    <property type="term" value="C:neuron projection membrane"/>
    <property type="evidence" value="ECO:0007669"/>
    <property type="project" value="TreeGrafter"/>
</dbReference>
<dbReference type="Proteomes" id="UP001195483">
    <property type="component" value="Unassembled WGS sequence"/>
</dbReference>
<keyword evidence="3" id="KW-1185">Reference proteome</keyword>
<dbReference type="InterPro" id="IPR037448">
    <property type="entry name" value="Zig-8"/>
</dbReference>
<dbReference type="InterPro" id="IPR003598">
    <property type="entry name" value="Ig_sub2"/>
</dbReference>
<dbReference type="SMART" id="SM00409">
    <property type="entry name" value="IG"/>
    <property type="match status" value="1"/>
</dbReference>
<dbReference type="Pfam" id="PF13927">
    <property type="entry name" value="Ig_3"/>
    <property type="match status" value="1"/>
</dbReference>
<dbReference type="SUPFAM" id="SSF48726">
    <property type="entry name" value="Immunoglobulin"/>
    <property type="match status" value="1"/>
</dbReference>
<sequence length="172" mass="19359">MLVENSLKNPNKCYGHYDIQISGTQFVEKGEHIYLECNATSVANPPQSIDWFKDGSAVQSSVKQGIYIREQISLSTKTIISALEIQRARMSDTGVYVCRVSDTLATRIKVDVLNAETYNEKRNAHYGESESSGSTVHVVNTEFILLTFIMCLLQKCITSEIVYSLKYMSTRL</sequence>
<dbReference type="PANTHER" id="PTHR23279">
    <property type="entry name" value="DEFECTIVE PROBOSCIS EXTENSION RESPONSE DPR -RELATED"/>
    <property type="match status" value="1"/>
</dbReference>
<dbReference type="GO" id="GO:0050808">
    <property type="term" value="P:synapse organization"/>
    <property type="evidence" value="ECO:0007669"/>
    <property type="project" value="TreeGrafter"/>
</dbReference>
<proteinExistence type="predicted"/>